<dbReference type="Proteomes" id="UP000076584">
    <property type="component" value="Unassembled WGS sequence"/>
</dbReference>
<feature type="region of interest" description="Disordered" evidence="2">
    <location>
        <begin position="26"/>
        <end position="71"/>
    </location>
</feature>
<feature type="compositionally biased region" description="Polar residues" evidence="2">
    <location>
        <begin position="434"/>
        <end position="443"/>
    </location>
</feature>
<feature type="compositionally biased region" description="Polar residues" evidence="2">
    <location>
        <begin position="479"/>
        <end position="506"/>
    </location>
</feature>
<organism evidence="3 4">
    <name type="scientific">Colletotrichum incanum</name>
    <name type="common">Soybean anthracnose fungus</name>
    <dbReference type="NCBI Taxonomy" id="1573173"/>
    <lineage>
        <taxon>Eukaryota</taxon>
        <taxon>Fungi</taxon>
        <taxon>Dikarya</taxon>
        <taxon>Ascomycota</taxon>
        <taxon>Pezizomycotina</taxon>
        <taxon>Sordariomycetes</taxon>
        <taxon>Hypocreomycetidae</taxon>
        <taxon>Glomerellales</taxon>
        <taxon>Glomerellaceae</taxon>
        <taxon>Colletotrichum</taxon>
        <taxon>Colletotrichum spaethianum species complex</taxon>
    </lineage>
</organism>
<evidence type="ECO:0000256" key="1">
    <source>
        <dbReference type="SAM" id="Coils"/>
    </source>
</evidence>
<feature type="compositionally biased region" description="Low complexity" evidence="2">
    <location>
        <begin position="350"/>
        <end position="387"/>
    </location>
</feature>
<keyword evidence="4" id="KW-1185">Reference proteome</keyword>
<dbReference type="AlphaFoldDB" id="A0A162NCR0"/>
<keyword evidence="1" id="KW-0175">Coiled coil</keyword>
<name>A0A162NCR0_COLIC</name>
<evidence type="ECO:0000256" key="2">
    <source>
        <dbReference type="SAM" id="MobiDB-lite"/>
    </source>
</evidence>
<feature type="region of interest" description="Disordered" evidence="2">
    <location>
        <begin position="433"/>
        <end position="506"/>
    </location>
</feature>
<feature type="compositionally biased region" description="Low complexity" evidence="2">
    <location>
        <begin position="459"/>
        <end position="478"/>
    </location>
</feature>
<feature type="compositionally biased region" description="Polar residues" evidence="2">
    <location>
        <begin position="314"/>
        <end position="326"/>
    </location>
</feature>
<feature type="region of interest" description="Disordered" evidence="2">
    <location>
        <begin position="314"/>
        <end position="387"/>
    </location>
</feature>
<reference evidence="3 4" key="1">
    <citation type="submission" date="2015-06" db="EMBL/GenBank/DDBJ databases">
        <title>Survival trade-offs in plant roots during colonization by closely related pathogenic and mutualistic fungi.</title>
        <authorList>
            <person name="Hacquard S."/>
            <person name="Kracher B."/>
            <person name="Hiruma K."/>
            <person name="Weinman A."/>
            <person name="Muench P."/>
            <person name="Garrido Oter R."/>
            <person name="Ver Loren van Themaat E."/>
            <person name="Dallerey J.-F."/>
            <person name="Damm U."/>
            <person name="Henrissat B."/>
            <person name="Lespinet O."/>
            <person name="Thon M."/>
            <person name="Kemen E."/>
            <person name="McHardy A.C."/>
            <person name="Schulze-Lefert P."/>
            <person name="O'Connell R.J."/>
        </authorList>
    </citation>
    <scope>NUCLEOTIDE SEQUENCE [LARGE SCALE GENOMIC DNA]</scope>
    <source>
        <strain evidence="3 4">MAFF 238704</strain>
    </source>
</reference>
<proteinExistence type="predicted"/>
<dbReference type="OrthoDB" id="4844977at2759"/>
<accession>A0A162NCR0</accession>
<feature type="coiled-coil region" evidence="1">
    <location>
        <begin position="175"/>
        <end position="268"/>
    </location>
</feature>
<protein>
    <submittedName>
        <fullName evidence="3">Uncharacterized protein</fullName>
    </submittedName>
</protein>
<sequence>MSSNGFSPYTVPYSGVVSTANFVPGAAAHPPAPQDKNGQGDCQRPVVADDPVASDTSRSKGKSVAMGVAGGPPEDAIPTRFASAGAAAASGGIAIVPGGLRAGGLPSASDVCANSGSGQLSGQLASQNKEGPKAFNLDNKTRLPFGNDGQCDYEVMPLSPTLMTMSAQRRADRTLPVLAQELEAVKAENQRLRDSNRCLESDFCGSNRLRQLLMSLQNSNQQLQIQVQSLYMQMQSIQQQAQSFARHRDQLQARLNNADLSLEELTDLIVRLQSVIRRVDPDIFVTFPVEVQETLSAIHEEWKYQEYCKIFQPQQGDNSSGNSIAQPRNAGHDQSPRPVGAPPNSYANISSASSGNVSSDNSGDVSAKAGDTSATDSDSDSANFSGAAANDNANNDLLSQLFPGLTLGGLNIMSPDHQTHHNSQVTENILEPFTSETPSSIGTPRTIYSLGTPDTAQRAHATQGPQTPQPTQAVQSVQDTESPETTQGMLTPNTVDSRGTHNTPEH</sequence>
<comment type="caution">
    <text evidence="3">The sequence shown here is derived from an EMBL/GenBank/DDBJ whole genome shotgun (WGS) entry which is preliminary data.</text>
</comment>
<gene>
    <name evidence="3" type="ORF">CI238_05281</name>
</gene>
<evidence type="ECO:0000313" key="4">
    <source>
        <dbReference type="Proteomes" id="UP000076584"/>
    </source>
</evidence>
<evidence type="ECO:0000313" key="3">
    <source>
        <dbReference type="EMBL" id="KZL85803.1"/>
    </source>
</evidence>
<dbReference type="EMBL" id="LFIW01000570">
    <property type="protein sequence ID" value="KZL85803.1"/>
    <property type="molecule type" value="Genomic_DNA"/>
</dbReference>